<dbReference type="RefSeq" id="WP_102158254.1">
    <property type="nucleotide sequence ID" value="NZ_PGGT01000019.1"/>
</dbReference>
<name>A0A4Q8AHL7_9MICC</name>
<dbReference type="EMBL" id="SHLA01000001">
    <property type="protein sequence ID" value="RZU63391.1"/>
    <property type="molecule type" value="Genomic_DNA"/>
</dbReference>
<dbReference type="OrthoDB" id="3733498at2"/>
<feature type="transmembrane region" description="Helical" evidence="1">
    <location>
        <begin position="7"/>
        <end position="26"/>
    </location>
</feature>
<organism evidence="2 3">
    <name type="scientific">Zhihengliuella halotolerans</name>
    <dbReference type="NCBI Taxonomy" id="370736"/>
    <lineage>
        <taxon>Bacteria</taxon>
        <taxon>Bacillati</taxon>
        <taxon>Actinomycetota</taxon>
        <taxon>Actinomycetes</taxon>
        <taxon>Micrococcales</taxon>
        <taxon>Micrococcaceae</taxon>
        <taxon>Zhihengliuella</taxon>
    </lineage>
</organism>
<proteinExistence type="predicted"/>
<keyword evidence="1" id="KW-0812">Transmembrane</keyword>
<keyword evidence="1" id="KW-1133">Transmembrane helix</keyword>
<feature type="transmembrane region" description="Helical" evidence="1">
    <location>
        <begin position="71"/>
        <end position="101"/>
    </location>
</feature>
<gene>
    <name evidence="2" type="ORF">EV380_3008</name>
</gene>
<dbReference type="AlphaFoldDB" id="A0A4Q8AHL7"/>
<evidence type="ECO:0000256" key="1">
    <source>
        <dbReference type="SAM" id="Phobius"/>
    </source>
</evidence>
<keyword evidence="1" id="KW-0472">Membrane</keyword>
<sequence length="107" mass="10746">MSDSTSLWFWVLAACAAAYAIKLVGYLVPAKLLDNPRIVHVAGAVTIGLLASLTAVNTFASGSGIAFDARIGALVAAAIALLLRAPFLVVVIVGAATAAGLRLLGIG</sequence>
<reference evidence="2 3" key="1">
    <citation type="submission" date="2019-02" db="EMBL/GenBank/DDBJ databases">
        <title>Sequencing the genomes of 1000 actinobacteria strains.</title>
        <authorList>
            <person name="Klenk H.-P."/>
        </authorList>
    </citation>
    <scope>NUCLEOTIDE SEQUENCE [LARGE SCALE GENOMIC DNA]</scope>
    <source>
        <strain evidence="2 3">DSM 17364</strain>
    </source>
</reference>
<dbReference type="Pfam" id="PF05437">
    <property type="entry name" value="AzlD"/>
    <property type="match status" value="1"/>
</dbReference>
<keyword evidence="3" id="KW-1185">Reference proteome</keyword>
<feature type="transmembrane region" description="Helical" evidence="1">
    <location>
        <begin position="38"/>
        <end position="59"/>
    </location>
</feature>
<dbReference type="Proteomes" id="UP000292685">
    <property type="component" value="Unassembled WGS sequence"/>
</dbReference>
<protein>
    <submittedName>
        <fullName evidence="2">Branched-subunit amino acid transport protein AzlD</fullName>
    </submittedName>
</protein>
<evidence type="ECO:0000313" key="3">
    <source>
        <dbReference type="Proteomes" id="UP000292685"/>
    </source>
</evidence>
<dbReference type="InterPro" id="IPR008407">
    <property type="entry name" value="Brnchd-chn_aa_trnsp_AzlD"/>
</dbReference>
<evidence type="ECO:0000313" key="2">
    <source>
        <dbReference type="EMBL" id="RZU63391.1"/>
    </source>
</evidence>
<comment type="caution">
    <text evidence="2">The sequence shown here is derived from an EMBL/GenBank/DDBJ whole genome shotgun (WGS) entry which is preliminary data.</text>
</comment>
<accession>A0A4Q8AHL7</accession>